<dbReference type="Pfam" id="PF01182">
    <property type="entry name" value="Glucosamine_iso"/>
    <property type="match status" value="1"/>
</dbReference>
<protein>
    <submittedName>
        <fullName evidence="2">Glucosamine-6-phosphate isomerase</fullName>
    </submittedName>
</protein>
<comment type="caution">
    <text evidence="2">The sequence shown here is derived from an EMBL/GenBank/DDBJ whole genome shotgun (WGS) entry which is preliminary data.</text>
</comment>
<dbReference type="GO" id="GO:0016853">
    <property type="term" value="F:isomerase activity"/>
    <property type="evidence" value="ECO:0007669"/>
    <property type="project" value="UniProtKB-KW"/>
</dbReference>
<dbReference type="InterPro" id="IPR052960">
    <property type="entry name" value="GlcN6P_deaminase-like"/>
</dbReference>
<name>A0A099I8W4_CLOIN</name>
<dbReference type="SUPFAM" id="SSF100950">
    <property type="entry name" value="NagB/RpiA/CoA transferase-like"/>
    <property type="match status" value="1"/>
</dbReference>
<evidence type="ECO:0000259" key="1">
    <source>
        <dbReference type="Pfam" id="PF01182"/>
    </source>
</evidence>
<dbReference type="EMBL" id="JQIF01000022">
    <property type="protein sequence ID" value="KGJ54150.1"/>
    <property type="molecule type" value="Genomic_DNA"/>
</dbReference>
<dbReference type="Gene3D" id="3.40.50.1360">
    <property type="match status" value="1"/>
</dbReference>
<dbReference type="AlphaFoldDB" id="A0A099I8W4"/>
<dbReference type="Proteomes" id="UP000030008">
    <property type="component" value="Unassembled WGS sequence"/>
</dbReference>
<dbReference type="PANTHER" id="PTHR42892:SF1">
    <property type="entry name" value="GLUCOSAMINE-6-PHOSPHATE ISOMERASE"/>
    <property type="match status" value="1"/>
</dbReference>
<feature type="domain" description="Glucosamine/galactosamine-6-phosphate isomerase" evidence="1">
    <location>
        <begin position="21"/>
        <end position="145"/>
    </location>
</feature>
<evidence type="ECO:0000313" key="3">
    <source>
        <dbReference type="Proteomes" id="UP000030008"/>
    </source>
</evidence>
<keyword evidence="2" id="KW-0413">Isomerase</keyword>
<dbReference type="InterPro" id="IPR006148">
    <property type="entry name" value="Glc/Gal-6P_isomerase"/>
</dbReference>
<accession>A0A099I8W4</accession>
<gene>
    <name evidence="2" type="ORF">CIAN88_05175</name>
</gene>
<evidence type="ECO:0000313" key="2">
    <source>
        <dbReference type="EMBL" id="KGJ54150.1"/>
    </source>
</evidence>
<dbReference type="RefSeq" id="WP_044904473.1">
    <property type="nucleotide sequence ID" value="NZ_JQIF01000022.1"/>
</dbReference>
<dbReference type="GO" id="GO:0005975">
    <property type="term" value="P:carbohydrate metabolic process"/>
    <property type="evidence" value="ECO:0007669"/>
    <property type="project" value="InterPro"/>
</dbReference>
<dbReference type="PANTHER" id="PTHR42892">
    <property type="entry name" value="GLUCOSAMINE-6-PHOSPHATE DEAMINASE-LIKE PROTEIN BT_0258-RELATED"/>
    <property type="match status" value="1"/>
</dbReference>
<reference evidence="2 3" key="1">
    <citation type="submission" date="2014-08" db="EMBL/GenBank/DDBJ databases">
        <title>Clostridium innocuum, an unnegligible vancomycin-resistant pathogen causing extra-intestinal infections.</title>
        <authorList>
            <person name="Feng Y."/>
            <person name="Chiu C.-H."/>
        </authorList>
    </citation>
    <scope>NUCLEOTIDE SEQUENCE [LARGE SCALE GENOMIC DNA]</scope>
    <source>
        <strain evidence="2 3">AN88</strain>
    </source>
</reference>
<sequence length="254" mass="28840">MRFVITKDYDELSQVISSIMLKHMHTDRPRVNICVTTGTTPVQAYQILAPLVKDKPYFEHVHYYVVDEFWYAKEPGTQDADIPVNKMSMDLKFFQAANIPEERIHTLRDETVDSFDAAIQQTGGMDMVLMGIGTDGHFCGNHPGTFTNWNQGCHSIDRYCTPQVNQLLEFLLKDDIHSDDVSRIPDHYLTMGPKTIMDAKNIVMIFSGKGKAETVRRAFFGPVTMDFPVSVFQLHPHVSVLLDEAAASEIRELL</sequence>
<dbReference type="InterPro" id="IPR037171">
    <property type="entry name" value="NagB/RpiA_transferase-like"/>
</dbReference>
<proteinExistence type="predicted"/>
<organism evidence="2 3">
    <name type="scientific">Clostridium innocuum</name>
    <dbReference type="NCBI Taxonomy" id="1522"/>
    <lineage>
        <taxon>Bacteria</taxon>
        <taxon>Bacillati</taxon>
        <taxon>Bacillota</taxon>
        <taxon>Clostridia</taxon>
        <taxon>Eubacteriales</taxon>
        <taxon>Clostridiaceae</taxon>
        <taxon>Clostridium</taxon>
    </lineage>
</organism>